<dbReference type="InterPro" id="IPR005143">
    <property type="entry name" value="TF_LuxR_autoind-bd_dom"/>
</dbReference>
<dbReference type="PROSITE" id="PS50043">
    <property type="entry name" value="HTH_LUXR_2"/>
    <property type="match status" value="1"/>
</dbReference>
<dbReference type="SMART" id="SM00421">
    <property type="entry name" value="HTH_LUXR"/>
    <property type="match status" value="1"/>
</dbReference>
<comment type="caution">
    <text evidence="5">The sequence shown here is derived from an EMBL/GenBank/DDBJ whole genome shotgun (WGS) entry which is preliminary data.</text>
</comment>
<protein>
    <submittedName>
        <fullName evidence="5">Helix-turn-helix transcriptional regulator</fullName>
    </submittedName>
</protein>
<keyword evidence="1" id="KW-0805">Transcription regulation</keyword>
<evidence type="ECO:0000313" key="5">
    <source>
        <dbReference type="EMBL" id="MFG6487954.1"/>
    </source>
</evidence>
<evidence type="ECO:0000313" key="6">
    <source>
        <dbReference type="Proteomes" id="UP001606134"/>
    </source>
</evidence>
<evidence type="ECO:0000259" key="4">
    <source>
        <dbReference type="PROSITE" id="PS50043"/>
    </source>
</evidence>
<dbReference type="InterPro" id="IPR016032">
    <property type="entry name" value="Sig_transdc_resp-reg_C-effctor"/>
</dbReference>
<dbReference type="PANTHER" id="PTHR44688">
    <property type="entry name" value="DNA-BINDING TRANSCRIPTIONAL ACTIVATOR DEVR_DOSR"/>
    <property type="match status" value="1"/>
</dbReference>
<gene>
    <name evidence="5" type="ORF">ACG04R_14815</name>
</gene>
<dbReference type="Gene3D" id="3.30.450.80">
    <property type="entry name" value="Transcription factor LuxR-like, autoinducer-binding domain"/>
    <property type="match status" value="1"/>
</dbReference>
<keyword evidence="2" id="KW-0238">DNA-binding</keyword>
<dbReference type="SUPFAM" id="SSF46894">
    <property type="entry name" value="C-terminal effector domain of the bipartite response regulators"/>
    <property type="match status" value="1"/>
</dbReference>
<dbReference type="PANTHER" id="PTHR44688:SF16">
    <property type="entry name" value="DNA-BINDING TRANSCRIPTIONAL ACTIVATOR DEVR_DOSR"/>
    <property type="match status" value="1"/>
</dbReference>
<accession>A0ABW7HDG8</accession>
<evidence type="ECO:0000256" key="1">
    <source>
        <dbReference type="ARBA" id="ARBA00023015"/>
    </source>
</evidence>
<dbReference type="Gene3D" id="1.10.10.10">
    <property type="entry name" value="Winged helix-like DNA-binding domain superfamily/Winged helix DNA-binding domain"/>
    <property type="match status" value="1"/>
</dbReference>
<keyword evidence="6" id="KW-1185">Reference proteome</keyword>
<dbReference type="Pfam" id="PF03472">
    <property type="entry name" value="Autoind_bind"/>
    <property type="match status" value="1"/>
</dbReference>
<feature type="domain" description="HTH luxR-type" evidence="4">
    <location>
        <begin position="188"/>
        <end position="253"/>
    </location>
</feature>
<reference evidence="5 6" key="1">
    <citation type="submission" date="2024-08" db="EMBL/GenBank/DDBJ databases">
        <authorList>
            <person name="Lu H."/>
        </authorList>
    </citation>
    <scope>NUCLEOTIDE SEQUENCE [LARGE SCALE GENOMIC DNA]</scope>
    <source>
        <strain evidence="5 6">BYS78W</strain>
    </source>
</reference>
<dbReference type="Proteomes" id="UP001606134">
    <property type="component" value="Unassembled WGS sequence"/>
</dbReference>
<dbReference type="PRINTS" id="PR00038">
    <property type="entry name" value="HTHLUXR"/>
</dbReference>
<dbReference type="SUPFAM" id="SSF75516">
    <property type="entry name" value="Pheromone-binding domain of LuxR-like quorum-sensing transcription factors"/>
    <property type="match status" value="1"/>
</dbReference>
<dbReference type="InterPro" id="IPR036693">
    <property type="entry name" value="TF_LuxR_autoind-bd_dom_sf"/>
</dbReference>
<keyword evidence="3" id="KW-0804">Transcription</keyword>
<evidence type="ECO:0000256" key="3">
    <source>
        <dbReference type="ARBA" id="ARBA00023163"/>
    </source>
</evidence>
<dbReference type="InterPro" id="IPR000792">
    <property type="entry name" value="Tscrpt_reg_LuxR_C"/>
</dbReference>
<organism evidence="5 6">
    <name type="scientific">Pelomonas candidula</name>
    <dbReference type="NCBI Taxonomy" id="3299025"/>
    <lineage>
        <taxon>Bacteria</taxon>
        <taxon>Pseudomonadati</taxon>
        <taxon>Pseudomonadota</taxon>
        <taxon>Betaproteobacteria</taxon>
        <taxon>Burkholderiales</taxon>
        <taxon>Sphaerotilaceae</taxon>
        <taxon>Roseateles</taxon>
    </lineage>
</organism>
<sequence>MQFAFVDGALRLPTLVASGAPMNLQRYEQVSQAEDLASFRQGLIDFASDLDFGLVVAVLAVERRGLESKVSCFPVGNTPEKFLQASRDPEFARRDPVHSRLLRQSTPLTYDQAFYVEAGAGELWEMVAPYGYRTGVAVAVHMPGYKRLLLGMDREERLPDDPIKLNRLIADLQLLAVHAQDAAVRLLLPDERPKLPARQLEILRLTMEGKSAWVVGNLLGISENTVNYHMKRLFQELDVSTKSQAVLKAMELGLL</sequence>
<dbReference type="EMBL" id="JBIGIC010000006">
    <property type="protein sequence ID" value="MFG6487954.1"/>
    <property type="molecule type" value="Genomic_DNA"/>
</dbReference>
<name>A0ABW7HDG8_9BURK</name>
<proteinExistence type="predicted"/>
<evidence type="ECO:0000256" key="2">
    <source>
        <dbReference type="ARBA" id="ARBA00023125"/>
    </source>
</evidence>
<dbReference type="Pfam" id="PF00196">
    <property type="entry name" value="GerE"/>
    <property type="match status" value="1"/>
</dbReference>
<dbReference type="InterPro" id="IPR036388">
    <property type="entry name" value="WH-like_DNA-bd_sf"/>
</dbReference>
<dbReference type="CDD" id="cd06170">
    <property type="entry name" value="LuxR_C_like"/>
    <property type="match status" value="1"/>
</dbReference>